<proteinExistence type="predicted"/>
<organism evidence="2 3">
    <name type="scientific">Imshaugia aleurites</name>
    <dbReference type="NCBI Taxonomy" id="172621"/>
    <lineage>
        <taxon>Eukaryota</taxon>
        <taxon>Fungi</taxon>
        <taxon>Dikarya</taxon>
        <taxon>Ascomycota</taxon>
        <taxon>Pezizomycotina</taxon>
        <taxon>Lecanoromycetes</taxon>
        <taxon>OSLEUM clade</taxon>
        <taxon>Lecanoromycetidae</taxon>
        <taxon>Lecanorales</taxon>
        <taxon>Lecanorineae</taxon>
        <taxon>Parmeliaceae</taxon>
        <taxon>Imshaugia</taxon>
    </lineage>
</organism>
<evidence type="ECO:0000256" key="1">
    <source>
        <dbReference type="SAM" id="MobiDB-lite"/>
    </source>
</evidence>
<sequence>MSVLYFMSEIAYGDFTQWHPPKTYRVPGYDEVEITTGAATTARFLIWGIWLAMEFMISNSRFHDVTWTLRWKDRILGTISIQTSAPPPTLPPPITNIHPSPLPSPANNPPTPNTTPLSAPHTPNTSLNTSFSVTISSFADSKPLTHSELFMACYTGLLHCAQQPTTALMQSFGNRSPIGGVSLHLFRYGPSLSYAYIIRALSHIPRYLLQDPRGFREVNFDLWLDGVLCARGAVTKGRV</sequence>
<evidence type="ECO:0000313" key="3">
    <source>
        <dbReference type="Proteomes" id="UP000664534"/>
    </source>
</evidence>
<name>A0A8H3G134_9LECA</name>
<dbReference type="EMBL" id="CAJPDT010000066">
    <property type="protein sequence ID" value="CAF9932642.1"/>
    <property type="molecule type" value="Genomic_DNA"/>
</dbReference>
<comment type="caution">
    <text evidence="2">The sequence shown here is derived from an EMBL/GenBank/DDBJ whole genome shotgun (WGS) entry which is preliminary data.</text>
</comment>
<protein>
    <submittedName>
        <fullName evidence="2">Uncharacterized protein</fullName>
    </submittedName>
</protein>
<keyword evidence="3" id="KW-1185">Reference proteome</keyword>
<feature type="region of interest" description="Disordered" evidence="1">
    <location>
        <begin position="83"/>
        <end position="123"/>
    </location>
</feature>
<accession>A0A8H3G134</accession>
<feature type="compositionally biased region" description="Pro residues" evidence="1">
    <location>
        <begin position="85"/>
        <end position="113"/>
    </location>
</feature>
<evidence type="ECO:0000313" key="2">
    <source>
        <dbReference type="EMBL" id="CAF9932642.1"/>
    </source>
</evidence>
<gene>
    <name evidence="2" type="ORF">IMSHALPRED_008950</name>
</gene>
<dbReference type="AlphaFoldDB" id="A0A8H3G134"/>
<dbReference type="Proteomes" id="UP000664534">
    <property type="component" value="Unassembled WGS sequence"/>
</dbReference>
<dbReference type="OrthoDB" id="5332459at2759"/>
<reference evidence="2" key="1">
    <citation type="submission" date="2021-03" db="EMBL/GenBank/DDBJ databases">
        <authorList>
            <person name="Tagirdzhanova G."/>
        </authorList>
    </citation>
    <scope>NUCLEOTIDE SEQUENCE</scope>
</reference>